<name>A0A7R9BFV0_9CRUS</name>
<evidence type="ECO:0000313" key="3">
    <source>
        <dbReference type="Proteomes" id="UP000678499"/>
    </source>
</evidence>
<sequence length="596" mass="68390">MLSAKKFSSVVLTSLRVSNFSPRSHYAFASPILRHYLHSSPQQPTLSALENVVREVDAIQTLSSSAVDAVAEKFRWTFNALEPDEKSYALLLLASKFKVDASLVKAQCEDFIRVSVRQAEISKRIKSGDLTSSQQLRQMDTVLFNLMTMWFGREFLSLERLTWESSCSLLEKIAEGEAVHRVRHWLDLKRRLGMYRRCFVFTHQAMPGEPLIVVHVALMPSITSSIQTIVQAYRQGNERLDELEDENKIEAAIFYSISSTQRGLRGVELGGHLIKKVVDQLRWEFPHLAKFSTLSPIPGFRSWLLVRMHEAERGAEEGLLTKSEIEQWNQVLGSKGFWKNAIDAIVNSTWCKSKEHSELFRPALLRLCARYLFKEKRRGFALDRVANFHLRNGAVLWRINWLADTSPKGLEDSCSMMVNYRYFLDSCASNSKEYIKNKVVAVEDHIVLEILDHINKKLSSSLEYRDKLDGLLKLTSFLEQIAERSTCDEENRLKEAAVLNLAPILCEQLGQISKVSELSQVVESDKITQLATSSDKVQNSTSTFQLIVLEHNKLRQRYYEIYSTTNDLLNELNKMVVEVDKKLRIIEYETSTKTYE</sequence>
<dbReference type="InterPro" id="IPR042303">
    <property type="entry name" value="Malonyl_CoA_deC_C_sf"/>
</dbReference>
<dbReference type="Pfam" id="PF07426">
    <property type="entry name" value="Dynactin_p22"/>
    <property type="match status" value="1"/>
</dbReference>
<dbReference type="PANTHER" id="PTHR28641:SF1">
    <property type="entry name" value="MALONYL-COA DECARBOXYLASE, MITOCHONDRIAL"/>
    <property type="match status" value="1"/>
</dbReference>
<organism evidence="2">
    <name type="scientific">Notodromas monacha</name>
    <dbReference type="NCBI Taxonomy" id="399045"/>
    <lineage>
        <taxon>Eukaryota</taxon>
        <taxon>Metazoa</taxon>
        <taxon>Ecdysozoa</taxon>
        <taxon>Arthropoda</taxon>
        <taxon>Crustacea</taxon>
        <taxon>Oligostraca</taxon>
        <taxon>Ostracoda</taxon>
        <taxon>Podocopa</taxon>
        <taxon>Podocopida</taxon>
        <taxon>Cypridocopina</taxon>
        <taxon>Cypridoidea</taxon>
        <taxon>Cyprididae</taxon>
        <taxon>Notodromas</taxon>
    </lineage>
</organism>
<dbReference type="EMBL" id="OA882181">
    <property type="protein sequence ID" value="CAD7273572.1"/>
    <property type="molecule type" value="Genomic_DNA"/>
</dbReference>
<dbReference type="GO" id="GO:0061640">
    <property type="term" value="P:cytoskeleton-dependent cytokinesis"/>
    <property type="evidence" value="ECO:0007669"/>
    <property type="project" value="InterPro"/>
</dbReference>
<dbReference type="InterPro" id="IPR038917">
    <property type="entry name" value="Malonyl_CoA_deC"/>
</dbReference>
<dbReference type="InterPro" id="IPR009991">
    <property type="entry name" value="DCTN3"/>
</dbReference>
<dbReference type="GO" id="GO:0005869">
    <property type="term" value="C:dynactin complex"/>
    <property type="evidence" value="ECO:0007669"/>
    <property type="project" value="InterPro"/>
</dbReference>
<reference evidence="2" key="1">
    <citation type="submission" date="2020-11" db="EMBL/GenBank/DDBJ databases">
        <authorList>
            <person name="Tran Van P."/>
        </authorList>
    </citation>
    <scope>NUCLEOTIDE SEQUENCE</scope>
</reference>
<gene>
    <name evidence="2" type="ORF">NMOB1V02_LOCUS1452</name>
</gene>
<dbReference type="AlphaFoldDB" id="A0A7R9BFV0"/>
<evidence type="ECO:0000259" key="1">
    <source>
        <dbReference type="Pfam" id="PF05292"/>
    </source>
</evidence>
<feature type="domain" description="Malonyl-CoA decarboxylase C-terminal" evidence="1">
    <location>
        <begin position="155"/>
        <end position="422"/>
    </location>
</feature>
<protein>
    <recommendedName>
        <fullName evidence="1">Malonyl-CoA decarboxylase C-terminal domain-containing protein</fullName>
    </recommendedName>
</protein>
<dbReference type="GO" id="GO:0050080">
    <property type="term" value="F:malonyl-CoA decarboxylase activity"/>
    <property type="evidence" value="ECO:0007669"/>
    <property type="project" value="InterPro"/>
</dbReference>
<dbReference type="PANTHER" id="PTHR28641">
    <property type="match status" value="1"/>
</dbReference>
<keyword evidence="3" id="KW-1185">Reference proteome</keyword>
<dbReference type="Proteomes" id="UP000678499">
    <property type="component" value="Unassembled WGS sequence"/>
</dbReference>
<dbReference type="GO" id="GO:0005759">
    <property type="term" value="C:mitochondrial matrix"/>
    <property type="evidence" value="ECO:0007669"/>
    <property type="project" value="TreeGrafter"/>
</dbReference>
<dbReference type="GO" id="GO:0006085">
    <property type="term" value="P:acetyl-CoA biosynthetic process"/>
    <property type="evidence" value="ECO:0007669"/>
    <property type="project" value="TreeGrafter"/>
</dbReference>
<dbReference type="Gene3D" id="3.40.630.150">
    <property type="entry name" value="Malonyl-CoA decarboxylase, catalytic domain"/>
    <property type="match status" value="1"/>
</dbReference>
<dbReference type="FunFam" id="3.40.630.150:FF:000001">
    <property type="entry name" value="Malonyl-CoA decarboxylase, mitochondrial"/>
    <property type="match status" value="1"/>
</dbReference>
<accession>A0A7R9BFV0</accession>
<dbReference type="EMBL" id="CAJPEX010000144">
    <property type="protein sequence ID" value="CAG0913724.1"/>
    <property type="molecule type" value="Genomic_DNA"/>
</dbReference>
<dbReference type="GO" id="GO:0005782">
    <property type="term" value="C:peroxisomal matrix"/>
    <property type="evidence" value="ECO:0007669"/>
    <property type="project" value="TreeGrafter"/>
</dbReference>
<dbReference type="OrthoDB" id="426718at2759"/>
<proteinExistence type="predicted"/>
<dbReference type="Pfam" id="PF05292">
    <property type="entry name" value="MCD"/>
    <property type="match status" value="1"/>
</dbReference>
<evidence type="ECO:0000313" key="2">
    <source>
        <dbReference type="EMBL" id="CAD7273572.1"/>
    </source>
</evidence>
<dbReference type="InterPro" id="IPR007956">
    <property type="entry name" value="Malonyl_CoA_deC_C"/>
</dbReference>
<dbReference type="GO" id="GO:2001294">
    <property type="term" value="P:malonyl-CoA catabolic process"/>
    <property type="evidence" value="ECO:0007669"/>
    <property type="project" value="TreeGrafter"/>
</dbReference>
<dbReference type="GO" id="GO:0006633">
    <property type="term" value="P:fatty acid biosynthetic process"/>
    <property type="evidence" value="ECO:0007669"/>
    <property type="project" value="InterPro"/>
</dbReference>